<dbReference type="Pfam" id="PF12833">
    <property type="entry name" value="HTH_18"/>
    <property type="match status" value="1"/>
</dbReference>
<dbReference type="EMBL" id="JAGGLB010000025">
    <property type="protein sequence ID" value="MBP1994483.1"/>
    <property type="molecule type" value="Genomic_DNA"/>
</dbReference>
<comment type="caution">
    <text evidence="8">The sequence shown here is derived from an EMBL/GenBank/DDBJ whole genome shotgun (WGS) entry which is preliminary data.</text>
</comment>
<evidence type="ECO:0000256" key="3">
    <source>
        <dbReference type="ARBA" id="ARBA00023163"/>
    </source>
</evidence>
<dbReference type="SMART" id="SM00342">
    <property type="entry name" value="HTH_ARAC"/>
    <property type="match status" value="1"/>
</dbReference>
<evidence type="ECO:0000256" key="1">
    <source>
        <dbReference type="ARBA" id="ARBA00023015"/>
    </source>
</evidence>
<dbReference type="PRINTS" id="PR00032">
    <property type="entry name" value="HTHARAC"/>
</dbReference>
<dbReference type="RefSeq" id="WP_209976319.1">
    <property type="nucleotide sequence ID" value="NZ_JAGGLB010000025.1"/>
</dbReference>
<dbReference type="InterPro" id="IPR009057">
    <property type="entry name" value="Homeodomain-like_sf"/>
</dbReference>
<dbReference type="InterPro" id="IPR018060">
    <property type="entry name" value="HTH_AraC"/>
</dbReference>
<evidence type="ECO:0000256" key="2">
    <source>
        <dbReference type="ARBA" id="ARBA00023125"/>
    </source>
</evidence>
<protein>
    <submittedName>
        <fullName evidence="8">YesN/AraC family two-component response regulator</fullName>
    </submittedName>
</protein>
<keyword evidence="2" id="KW-0238">DNA-binding</keyword>
<dbReference type="InterPro" id="IPR001789">
    <property type="entry name" value="Sig_transdc_resp-reg_receiver"/>
</dbReference>
<keyword evidence="1" id="KW-0805">Transcription regulation</keyword>
<dbReference type="Pfam" id="PF00072">
    <property type="entry name" value="Response_reg"/>
    <property type="match status" value="1"/>
</dbReference>
<dbReference type="PROSITE" id="PS01124">
    <property type="entry name" value="HTH_ARAC_FAMILY_2"/>
    <property type="match status" value="1"/>
</dbReference>
<dbReference type="PANTHER" id="PTHR43280">
    <property type="entry name" value="ARAC-FAMILY TRANSCRIPTIONAL REGULATOR"/>
    <property type="match status" value="1"/>
</dbReference>
<gene>
    <name evidence="8" type="ORF">J2Z66_006119</name>
</gene>
<feature type="modified residue" description="4-aspartylphosphate" evidence="4">
    <location>
        <position position="54"/>
    </location>
</feature>
<feature type="coiled-coil region" evidence="5">
    <location>
        <begin position="380"/>
        <end position="407"/>
    </location>
</feature>
<name>A0ABS4J3U2_9BACL</name>
<evidence type="ECO:0000256" key="4">
    <source>
        <dbReference type="PROSITE-ProRule" id="PRU00169"/>
    </source>
</evidence>
<dbReference type="SUPFAM" id="SSF46689">
    <property type="entry name" value="Homeodomain-like"/>
    <property type="match status" value="1"/>
</dbReference>
<keyword evidence="5" id="KW-0175">Coiled coil</keyword>
<evidence type="ECO:0000313" key="8">
    <source>
        <dbReference type="EMBL" id="MBP1994483.1"/>
    </source>
</evidence>
<proteinExistence type="predicted"/>
<dbReference type="Proteomes" id="UP001519287">
    <property type="component" value="Unassembled WGS sequence"/>
</dbReference>
<evidence type="ECO:0000313" key="9">
    <source>
        <dbReference type="Proteomes" id="UP001519287"/>
    </source>
</evidence>
<sequence length="515" mass="58566">MKVMIVDDEQLIRRHLVELQEWKQLGCSIVGEAGNGQEALQLAHLCKPDLIITDIRMPLMDGMQLAEAVRALYPRTHIIFISAFHDFMYAKQALKLGAIDFITKPIDLGELLEAVELVMEGANHSNVDERLHQEKLVRLLLSEKGDADEIEKQAGWSEVAGKQTMIFSIEIDNIELAGAASDPHSLFMLREMTCHVMARYPYRFWICLNRKGVYLIIFQPDGRLWDMKTDSMQIARDIISHLQDSFEHSISIGISQILSSVLHLRKGLEQIQECLDYRMLLGKGSIISSDALSLIRDESKRKDEIHVANLAELLHGGSKERISPFLRTVYRDMLAKGLGKHQVQQYAVELMERAGSIMEGYQLSGSAEERLETHKQILSYDILSDLLKFLEGKLAEMAEKIGALNKESVHSVIQSVNQYLEAHYQEEISLVSLSKVLHINHSYLCRLIKKEAGINFRDMLWGIRIEKAKQLLANTAIKTSLIAYEVGFKDPSHFSQLFKRIAGVSPKEYREQQAK</sequence>
<evidence type="ECO:0000256" key="5">
    <source>
        <dbReference type="SAM" id="Coils"/>
    </source>
</evidence>
<dbReference type="InterPro" id="IPR020449">
    <property type="entry name" value="Tscrpt_reg_AraC-type_HTH"/>
</dbReference>
<dbReference type="Gene3D" id="1.10.10.60">
    <property type="entry name" value="Homeodomain-like"/>
    <property type="match status" value="2"/>
</dbReference>
<evidence type="ECO:0000259" key="6">
    <source>
        <dbReference type="PROSITE" id="PS01124"/>
    </source>
</evidence>
<dbReference type="SMART" id="SM00448">
    <property type="entry name" value="REC"/>
    <property type="match status" value="1"/>
</dbReference>
<dbReference type="Gene3D" id="3.40.50.2300">
    <property type="match status" value="1"/>
</dbReference>
<keyword evidence="4" id="KW-0597">Phosphoprotein</keyword>
<evidence type="ECO:0000259" key="7">
    <source>
        <dbReference type="PROSITE" id="PS50110"/>
    </source>
</evidence>
<feature type="domain" description="HTH araC/xylS-type" evidence="6">
    <location>
        <begin position="414"/>
        <end position="512"/>
    </location>
</feature>
<dbReference type="SUPFAM" id="SSF52172">
    <property type="entry name" value="CheY-like"/>
    <property type="match status" value="1"/>
</dbReference>
<dbReference type="PROSITE" id="PS50110">
    <property type="entry name" value="RESPONSE_REGULATORY"/>
    <property type="match status" value="1"/>
</dbReference>
<dbReference type="PANTHER" id="PTHR43280:SF28">
    <property type="entry name" value="HTH-TYPE TRANSCRIPTIONAL ACTIVATOR RHAS"/>
    <property type="match status" value="1"/>
</dbReference>
<organism evidence="8 9">
    <name type="scientific">Paenibacillus eucommiae</name>
    <dbReference type="NCBI Taxonomy" id="1355755"/>
    <lineage>
        <taxon>Bacteria</taxon>
        <taxon>Bacillati</taxon>
        <taxon>Bacillota</taxon>
        <taxon>Bacilli</taxon>
        <taxon>Bacillales</taxon>
        <taxon>Paenibacillaceae</taxon>
        <taxon>Paenibacillus</taxon>
    </lineage>
</organism>
<feature type="domain" description="Response regulatory" evidence="7">
    <location>
        <begin position="2"/>
        <end position="119"/>
    </location>
</feature>
<accession>A0ABS4J3U2</accession>
<keyword evidence="3" id="KW-0804">Transcription</keyword>
<keyword evidence="9" id="KW-1185">Reference proteome</keyword>
<dbReference type="CDD" id="cd17536">
    <property type="entry name" value="REC_YesN-like"/>
    <property type="match status" value="1"/>
</dbReference>
<reference evidence="8 9" key="1">
    <citation type="submission" date="2021-03" db="EMBL/GenBank/DDBJ databases">
        <title>Genomic Encyclopedia of Type Strains, Phase IV (KMG-IV): sequencing the most valuable type-strain genomes for metagenomic binning, comparative biology and taxonomic classification.</title>
        <authorList>
            <person name="Goeker M."/>
        </authorList>
    </citation>
    <scope>NUCLEOTIDE SEQUENCE [LARGE SCALE GENOMIC DNA]</scope>
    <source>
        <strain evidence="8 9">DSM 26048</strain>
    </source>
</reference>
<dbReference type="InterPro" id="IPR011006">
    <property type="entry name" value="CheY-like_superfamily"/>
</dbReference>